<dbReference type="InterPro" id="IPR010064">
    <property type="entry name" value="HK97-gp10_tail"/>
</dbReference>
<evidence type="ECO:0008006" key="3">
    <source>
        <dbReference type="Google" id="ProtNLM"/>
    </source>
</evidence>
<organism evidence="1 2">
    <name type="scientific">Paludisphaera borealis</name>
    <dbReference type="NCBI Taxonomy" id="1387353"/>
    <lineage>
        <taxon>Bacteria</taxon>
        <taxon>Pseudomonadati</taxon>
        <taxon>Planctomycetota</taxon>
        <taxon>Planctomycetia</taxon>
        <taxon>Isosphaerales</taxon>
        <taxon>Isosphaeraceae</taxon>
        <taxon>Paludisphaera</taxon>
    </lineage>
</organism>
<dbReference type="STRING" id="1387353.BSF38_01959"/>
<gene>
    <name evidence="1" type="ORF">BSF38_01959</name>
</gene>
<protein>
    <recommendedName>
        <fullName evidence="3">HK97 gp10 family phage protein</fullName>
    </recommendedName>
</protein>
<dbReference type="AlphaFoldDB" id="A0A1U7CNK3"/>
<keyword evidence="2" id="KW-1185">Reference proteome</keyword>
<evidence type="ECO:0000313" key="1">
    <source>
        <dbReference type="EMBL" id="APW60489.1"/>
    </source>
</evidence>
<evidence type="ECO:0000313" key="2">
    <source>
        <dbReference type="Proteomes" id="UP000186309"/>
    </source>
</evidence>
<name>A0A1U7CNK3_9BACT</name>
<dbReference type="RefSeq" id="WP_076345170.1">
    <property type="nucleotide sequence ID" value="NZ_CP019082.1"/>
</dbReference>
<dbReference type="NCBIfam" id="TIGR01725">
    <property type="entry name" value="phge_HK97_gp10"/>
    <property type="match status" value="1"/>
</dbReference>
<dbReference type="KEGG" id="pbor:BSF38_01959"/>
<reference evidence="2" key="1">
    <citation type="submission" date="2016-12" db="EMBL/GenBank/DDBJ databases">
        <title>Comparative genomics of four Isosphaeraceae planctomycetes: a common pool of plasmids and glycoside hydrolase genes.</title>
        <authorList>
            <person name="Ivanova A."/>
        </authorList>
    </citation>
    <scope>NUCLEOTIDE SEQUENCE [LARGE SCALE GENOMIC DNA]</scope>
    <source>
        <strain evidence="2">PX4</strain>
    </source>
</reference>
<sequence length="135" mass="14234">MKISVSGDKDVINALKSLGSKVEKKVLRQAMRAGMRPMLAAAKADAPEDTGHLKSSLVIRAAKTKKRGAIALEVRPDEKKYPPGDYYPAQVEYGTSDTLPNPFMADAFASTGETAKSIALGMIAAGIDAIVKQGG</sequence>
<accession>A0A1U7CNK3</accession>
<dbReference type="Pfam" id="PF04883">
    <property type="entry name" value="HK97-gp10_like"/>
    <property type="match status" value="1"/>
</dbReference>
<dbReference type="EMBL" id="CP019082">
    <property type="protein sequence ID" value="APW60489.1"/>
    <property type="molecule type" value="Genomic_DNA"/>
</dbReference>
<dbReference type="Proteomes" id="UP000186309">
    <property type="component" value="Chromosome"/>
</dbReference>
<proteinExistence type="predicted"/>